<keyword evidence="1" id="KW-0812">Transmembrane</keyword>
<reference evidence="2 3" key="1">
    <citation type="submission" date="2016-08" db="EMBL/GenBank/DDBJ databases">
        <title>Hymenobacter coccineus sp. nov., Hymenobacter lapidarius sp. nov. and Hymenobacter glacialis sp. nov., isolated from Antarctic soil.</title>
        <authorList>
            <person name="Sedlacek I."/>
            <person name="Kralova S."/>
            <person name="Kyrova K."/>
            <person name="Maslanova I."/>
            <person name="Stankova E."/>
            <person name="Vrbovska V."/>
            <person name="Nemec M."/>
            <person name="Bartak M."/>
            <person name="Svec P."/>
            <person name="Busse H.-J."/>
            <person name="Pantucek R."/>
        </authorList>
    </citation>
    <scope>NUCLEOTIDE SEQUENCE [LARGE SCALE GENOMIC DNA]</scope>
    <source>
        <strain evidence="2 3">CCM 8649</strain>
    </source>
</reference>
<organism evidence="2 3">
    <name type="scientific">Hymenobacter coccineus</name>
    <dbReference type="NCBI Taxonomy" id="1908235"/>
    <lineage>
        <taxon>Bacteria</taxon>
        <taxon>Pseudomonadati</taxon>
        <taxon>Bacteroidota</taxon>
        <taxon>Cytophagia</taxon>
        <taxon>Cytophagales</taxon>
        <taxon>Hymenobacteraceae</taxon>
        <taxon>Hymenobacter</taxon>
    </lineage>
</organism>
<keyword evidence="1" id="KW-0472">Membrane</keyword>
<feature type="transmembrane region" description="Helical" evidence="1">
    <location>
        <begin position="75"/>
        <end position="92"/>
    </location>
</feature>
<keyword evidence="3" id="KW-1185">Reference proteome</keyword>
<proteinExistence type="predicted"/>
<dbReference type="EMBL" id="MDZA01000004">
    <property type="protein sequence ID" value="OGX92244.1"/>
    <property type="molecule type" value="Genomic_DNA"/>
</dbReference>
<sequence>MQPKATISFAQRGLPGLLLVAAGLVLALVFKQRSPWPAEAKQLTYPLALVLGMGGAVLLSSYVRQQPLRAMKAELLGAALIVVVLVLGRLALAR</sequence>
<dbReference type="Proteomes" id="UP000177506">
    <property type="component" value="Unassembled WGS sequence"/>
</dbReference>
<evidence type="ECO:0000313" key="2">
    <source>
        <dbReference type="EMBL" id="OGX92244.1"/>
    </source>
</evidence>
<evidence type="ECO:0000256" key="1">
    <source>
        <dbReference type="SAM" id="Phobius"/>
    </source>
</evidence>
<accession>A0A1G1TMZ2</accession>
<feature type="transmembrane region" description="Helical" evidence="1">
    <location>
        <begin position="43"/>
        <end position="63"/>
    </location>
</feature>
<gene>
    <name evidence="2" type="ORF">BEN49_16620</name>
</gene>
<keyword evidence="1" id="KW-1133">Transmembrane helix</keyword>
<dbReference type="RefSeq" id="WP_070739148.1">
    <property type="nucleotide sequence ID" value="NZ_MDZA01000004.1"/>
</dbReference>
<protein>
    <submittedName>
        <fullName evidence="2">Uncharacterized protein</fullName>
    </submittedName>
</protein>
<evidence type="ECO:0000313" key="3">
    <source>
        <dbReference type="Proteomes" id="UP000177506"/>
    </source>
</evidence>
<name>A0A1G1TMZ2_9BACT</name>
<comment type="caution">
    <text evidence="2">The sequence shown here is derived from an EMBL/GenBank/DDBJ whole genome shotgun (WGS) entry which is preliminary data.</text>
</comment>
<dbReference type="AlphaFoldDB" id="A0A1G1TMZ2"/>